<gene>
    <name evidence="11" type="ORF">DFP79_3195</name>
</gene>
<evidence type="ECO:0000256" key="1">
    <source>
        <dbReference type="ARBA" id="ARBA00004429"/>
    </source>
</evidence>
<dbReference type="PANTHER" id="PTHR35011">
    <property type="entry name" value="2,3-DIKETO-L-GULONATE TRAP TRANSPORTER SMALL PERMEASE PROTEIN YIAM"/>
    <property type="match status" value="1"/>
</dbReference>
<keyword evidence="5 9" id="KW-0812">Transmembrane</keyword>
<evidence type="ECO:0000259" key="10">
    <source>
        <dbReference type="Pfam" id="PF04290"/>
    </source>
</evidence>
<keyword evidence="3" id="KW-1003">Cell membrane</keyword>
<evidence type="ECO:0000256" key="2">
    <source>
        <dbReference type="ARBA" id="ARBA00022448"/>
    </source>
</evidence>
<evidence type="ECO:0000256" key="9">
    <source>
        <dbReference type="RuleBase" id="RU369079"/>
    </source>
</evidence>
<evidence type="ECO:0000256" key="8">
    <source>
        <dbReference type="ARBA" id="ARBA00038436"/>
    </source>
</evidence>
<feature type="transmembrane region" description="Helical" evidence="9">
    <location>
        <begin position="149"/>
        <end position="170"/>
    </location>
</feature>
<keyword evidence="6 9" id="KW-1133">Transmembrane helix</keyword>
<dbReference type="InterPro" id="IPR036259">
    <property type="entry name" value="MFS_trans_sf"/>
</dbReference>
<evidence type="ECO:0000256" key="6">
    <source>
        <dbReference type="ARBA" id="ARBA00022989"/>
    </source>
</evidence>
<feature type="transmembrane region" description="Helical" evidence="9">
    <location>
        <begin position="109"/>
        <end position="129"/>
    </location>
</feature>
<dbReference type="AlphaFoldDB" id="A0A4R6M3I0"/>
<keyword evidence="2 9" id="KW-0813">Transport</keyword>
<comment type="subcellular location">
    <subcellularLocation>
        <location evidence="1 9">Cell inner membrane</location>
        <topology evidence="1 9">Multi-pass membrane protein</topology>
    </subcellularLocation>
</comment>
<dbReference type="InterPro" id="IPR007387">
    <property type="entry name" value="TRAP_DctQ"/>
</dbReference>
<dbReference type="InterPro" id="IPR055348">
    <property type="entry name" value="DctQ"/>
</dbReference>
<evidence type="ECO:0000256" key="5">
    <source>
        <dbReference type="ARBA" id="ARBA00022692"/>
    </source>
</evidence>
<reference evidence="11 12" key="1">
    <citation type="submission" date="2019-03" db="EMBL/GenBank/DDBJ databases">
        <title>Genomic Encyclopedia of Type Strains, Phase III (KMG-III): the genomes of soil and plant-associated and newly described type strains.</title>
        <authorList>
            <person name="Whitman W."/>
        </authorList>
    </citation>
    <scope>NUCLEOTIDE SEQUENCE [LARGE SCALE GENOMIC DNA]</scope>
    <source>
        <strain evidence="11 12">CECT 7378</strain>
    </source>
</reference>
<keyword evidence="12" id="KW-1185">Reference proteome</keyword>
<comment type="similarity">
    <text evidence="8 9">Belongs to the TRAP transporter small permease family.</text>
</comment>
<dbReference type="EMBL" id="SNXC01000015">
    <property type="protein sequence ID" value="TDO95837.1"/>
    <property type="molecule type" value="Genomic_DNA"/>
</dbReference>
<dbReference type="GO" id="GO:0015740">
    <property type="term" value="P:C4-dicarboxylate transport"/>
    <property type="evidence" value="ECO:0007669"/>
    <property type="project" value="TreeGrafter"/>
</dbReference>
<dbReference type="GO" id="GO:0005886">
    <property type="term" value="C:plasma membrane"/>
    <property type="evidence" value="ECO:0007669"/>
    <property type="project" value="UniProtKB-SubCell"/>
</dbReference>
<evidence type="ECO:0000256" key="7">
    <source>
        <dbReference type="ARBA" id="ARBA00023136"/>
    </source>
</evidence>
<evidence type="ECO:0000313" key="11">
    <source>
        <dbReference type="EMBL" id="TDO95837.1"/>
    </source>
</evidence>
<dbReference type="SUPFAM" id="SSF103473">
    <property type="entry name" value="MFS general substrate transporter"/>
    <property type="match status" value="1"/>
</dbReference>
<feature type="transmembrane region" description="Helical" evidence="9">
    <location>
        <begin position="70"/>
        <end position="88"/>
    </location>
</feature>
<evidence type="ECO:0000256" key="3">
    <source>
        <dbReference type="ARBA" id="ARBA00022475"/>
    </source>
</evidence>
<comment type="caution">
    <text evidence="11">The sequence shown here is derived from an EMBL/GenBank/DDBJ whole genome shotgun (WGS) entry which is preliminary data.</text>
</comment>
<dbReference type="PANTHER" id="PTHR35011:SF11">
    <property type="entry name" value="TRAP TRANSPORTER SMALL PERMEASE PROTEIN"/>
    <property type="match status" value="1"/>
</dbReference>
<evidence type="ECO:0000256" key="4">
    <source>
        <dbReference type="ARBA" id="ARBA00022519"/>
    </source>
</evidence>
<keyword evidence="4 9" id="KW-0997">Cell inner membrane</keyword>
<name>A0A4R6M3I0_9GAMM</name>
<dbReference type="Pfam" id="PF04290">
    <property type="entry name" value="DctQ"/>
    <property type="match status" value="1"/>
</dbReference>
<evidence type="ECO:0000313" key="12">
    <source>
        <dbReference type="Proteomes" id="UP000294656"/>
    </source>
</evidence>
<comment type="subunit">
    <text evidence="9">The complex comprises the extracytoplasmic solute receptor protein and the two transmembrane proteins.</text>
</comment>
<organism evidence="11 12">
    <name type="scientific">Marinomonas balearica</name>
    <dbReference type="NCBI Taxonomy" id="491947"/>
    <lineage>
        <taxon>Bacteria</taxon>
        <taxon>Pseudomonadati</taxon>
        <taxon>Pseudomonadota</taxon>
        <taxon>Gammaproteobacteria</taxon>
        <taxon>Oceanospirillales</taxon>
        <taxon>Oceanospirillaceae</taxon>
        <taxon>Marinomonas</taxon>
    </lineage>
</organism>
<dbReference type="RefSeq" id="WP_133504904.1">
    <property type="nucleotide sequence ID" value="NZ_SNXC01000015.1"/>
</dbReference>
<dbReference type="OrthoDB" id="2085311at2"/>
<accession>A0A4R6M3I0</accession>
<proteinExistence type="inferred from homology"/>
<dbReference type="GO" id="GO:0022857">
    <property type="term" value="F:transmembrane transporter activity"/>
    <property type="evidence" value="ECO:0007669"/>
    <property type="project" value="UniProtKB-UniRule"/>
</dbReference>
<dbReference type="Proteomes" id="UP000294656">
    <property type="component" value="Unassembled WGS sequence"/>
</dbReference>
<sequence length="191" mass="22150">MIGQKEQGRADIDSSLPLDLIDENQVEERFTFNFSDLPAMFFFWLLVVIVFLQFFTRYVMNDSLGWTEEIARFLLILVGFVGSITAVRKGSHIFLEFLYRYTSAGVTKSLVLFSDLTCIIFYGYCANLSFQVAMRMNQTLVSIPLPKSYIYWTIGVCFLFMACYSLVWLVKRSKLTRHELVSHINNQILPD</sequence>
<comment type="function">
    <text evidence="9">Part of the tripartite ATP-independent periplasmic (TRAP) transport system.</text>
</comment>
<feature type="domain" description="Tripartite ATP-independent periplasmic transporters DctQ component" evidence="10">
    <location>
        <begin position="46"/>
        <end position="171"/>
    </location>
</feature>
<protein>
    <recommendedName>
        <fullName evidence="9">TRAP transporter small permease protein</fullName>
    </recommendedName>
</protein>
<keyword evidence="7 9" id="KW-0472">Membrane</keyword>
<feature type="transmembrane region" description="Helical" evidence="9">
    <location>
        <begin position="39"/>
        <end position="58"/>
    </location>
</feature>